<gene>
    <name evidence="4" type="ORF">PECM_002692</name>
</gene>
<evidence type="ECO:0000313" key="4">
    <source>
        <dbReference type="EMBL" id="KAF7712515.1"/>
    </source>
</evidence>
<dbReference type="OrthoDB" id="2590011at2759"/>
<dbReference type="InterPro" id="IPR046347">
    <property type="entry name" value="bZIP_sf"/>
</dbReference>
<proteinExistence type="predicted"/>
<name>A0A8J8WGD6_9EURO</name>
<feature type="region of interest" description="Disordered" evidence="3">
    <location>
        <begin position="26"/>
        <end position="91"/>
    </location>
</feature>
<protein>
    <submittedName>
        <fullName evidence="4">BZIP transcription factor FlbB-like protein</fullName>
    </submittedName>
</protein>
<comment type="caution">
    <text evidence="4">The sequence shown here is derived from an EMBL/GenBank/DDBJ whole genome shotgun (WGS) entry which is preliminary data.</text>
</comment>
<dbReference type="CDD" id="cd14688">
    <property type="entry name" value="bZIP_YAP"/>
    <property type="match status" value="1"/>
</dbReference>
<organism evidence="4 5">
    <name type="scientific">Penicillium ucsense</name>
    <dbReference type="NCBI Taxonomy" id="2839758"/>
    <lineage>
        <taxon>Eukaryota</taxon>
        <taxon>Fungi</taxon>
        <taxon>Dikarya</taxon>
        <taxon>Ascomycota</taxon>
        <taxon>Pezizomycotina</taxon>
        <taxon>Eurotiomycetes</taxon>
        <taxon>Eurotiomycetidae</taxon>
        <taxon>Eurotiales</taxon>
        <taxon>Aspergillaceae</taxon>
        <taxon>Penicillium</taxon>
    </lineage>
</organism>
<evidence type="ECO:0000256" key="2">
    <source>
        <dbReference type="ARBA" id="ARBA00023242"/>
    </source>
</evidence>
<dbReference type="AlphaFoldDB" id="A0A8J8WGD6"/>
<dbReference type="PANTHER" id="PTHR40621">
    <property type="entry name" value="TRANSCRIPTION FACTOR KAPC-RELATED"/>
    <property type="match status" value="1"/>
</dbReference>
<accession>A0A8J8WGD6</accession>
<sequence>MAATAHANISLPGSPALAGHPVLTALDSQPETPNRGTFGTEFFKIFTGPKKATRDGAAPKRRGPKPDSKPAMTRRQELNRQAQRTHRERKEQYMRALETEVSRLREAYTNEISEAKVSIQQHQQMLQKSRCENEILKEILSANSINFAPDLEQKMAERGSLGAFQSSPVAPSSTGSNSVALTNATNNLQNITPATSISPDLSPQAVHSVEQPDLSASMGFVPQQTVYHASPMENIAMDRSSAGQGAEPPVPVMRGVFESDPQLQIDFILTLEGPCREHTDYLCRRSITEADDEDMPFSGHALMASCPPPSYIANTTPDQTYPHRTYDLPLANLSTLLNLSRQLVTDGQITPIMALQCLKNHELYHSLRREDIKIIIDTLNTKVRCYGFGAVVEDFELIDCLSSVLGTTVDLSVVRVRDDSIYG</sequence>
<evidence type="ECO:0000313" key="5">
    <source>
        <dbReference type="Proteomes" id="UP000631181"/>
    </source>
</evidence>
<keyword evidence="2" id="KW-0539">Nucleus</keyword>
<dbReference type="InterPro" id="IPR050936">
    <property type="entry name" value="AP-1-like"/>
</dbReference>
<dbReference type="Gene3D" id="1.20.5.170">
    <property type="match status" value="1"/>
</dbReference>
<dbReference type="PANTHER" id="PTHR40621:SF6">
    <property type="entry name" value="AP-1-LIKE TRANSCRIPTION FACTOR YAP1-RELATED"/>
    <property type="match status" value="1"/>
</dbReference>
<dbReference type="GO" id="GO:0001228">
    <property type="term" value="F:DNA-binding transcription activator activity, RNA polymerase II-specific"/>
    <property type="evidence" value="ECO:0007669"/>
    <property type="project" value="TreeGrafter"/>
</dbReference>
<dbReference type="GO" id="GO:0090575">
    <property type="term" value="C:RNA polymerase II transcription regulator complex"/>
    <property type="evidence" value="ECO:0007669"/>
    <property type="project" value="TreeGrafter"/>
</dbReference>
<evidence type="ECO:0000256" key="3">
    <source>
        <dbReference type="SAM" id="MobiDB-lite"/>
    </source>
</evidence>
<reference evidence="4" key="1">
    <citation type="journal article" date="2020" name="Front. Microbiol.">
        <title>Gene regulatory networks of Penicillium echinulatum 2HH and Penicillium oxalicum 114-2 inferred by a computational biology approach.</title>
        <authorList>
            <person name="Lenz A.R."/>
            <person name="Galan-Vasquez E."/>
            <person name="Balbinot E."/>
            <person name="De Abreu F.P."/>
            <person name="De Oliveira N.S."/>
            <person name="Da Rosa L.O."/>
            <person name="De Avila E Silva S."/>
            <person name="Camassola M."/>
            <person name="Dillon A.J.P."/>
            <person name="Perez-Rueda E."/>
        </authorList>
    </citation>
    <scope>NUCLEOTIDE SEQUENCE</scope>
    <source>
        <strain evidence="4">S1M29</strain>
    </source>
</reference>
<feature type="compositionally biased region" description="Basic and acidic residues" evidence="3">
    <location>
        <begin position="52"/>
        <end position="78"/>
    </location>
</feature>
<keyword evidence="5" id="KW-1185">Reference proteome</keyword>
<dbReference type="GO" id="GO:0000976">
    <property type="term" value="F:transcription cis-regulatory region binding"/>
    <property type="evidence" value="ECO:0007669"/>
    <property type="project" value="InterPro"/>
</dbReference>
<dbReference type="EMBL" id="WIWV01000170">
    <property type="protein sequence ID" value="KAF7712515.1"/>
    <property type="molecule type" value="Genomic_DNA"/>
</dbReference>
<feature type="region of interest" description="Disordered" evidence="3">
    <location>
        <begin position="191"/>
        <end position="210"/>
    </location>
</feature>
<dbReference type="Proteomes" id="UP000631181">
    <property type="component" value="Unassembled WGS sequence"/>
</dbReference>
<dbReference type="SUPFAM" id="SSF57959">
    <property type="entry name" value="Leucine zipper domain"/>
    <property type="match status" value="1"/>
</dbReference>
<evidence type="ECO:0000256" key="1">
    <source>
        <dbReference type="ARBA" id="ARBA00004123"/>
    </source>
</evidence>
<feature type="compositionally biased region" description="Polar residues" evidence="3">
    <location>
        <begin position="26"/>
        <end position="37"/>
    </location>
</feature>
<comment type="subcellular location">
    <subcellularLocation>
        <location evidence="1">Nucleus</location>
    </subcellularLocation>
</comment>
<feature type="compositionally biased region" description="Polar residues" evidence="3">
    <location>
        <begin position="191"/>
        <end position="201"/>
    </location>
</feature>